<reference evidence="2 3" key="2">
    <citation type="submission" date="2018-03" db="EMBL/GenBank/DDBJ databases">
        <title>The ancient ancestry and fast evolution of plastids.</title>
        <authorList>
            <person name="Moore K.R."/>
            <person name="Magnabosco C."/>
            <person name="Momper L."/>
            <person name="Gold D.A."/>
            <person name="Bosak T."/>
            <person name="Fournier G.P."/>
        </authorList>
    </citation>
    <scope>NUCLEOTIDE SEQUENCE [LARGE SCALE GENOMIC DNA]</scope>
    <source>
        <strain evidence="2 3">ULC18</strain>
    </source>
</reference>
<sequence length="257" mass="27818">MKRLFIAVSLALAGVGAVAFYYWQQATQLPAWYTSSQIEPTAQADQPTAIDPTVTAASEQPGDRTTMSKQAPAQTIAGANKSKAPATTVPSMAQKQPTKTHLHQNELTQLFTTEITRKAESKKLGSALKGANTTMQNGTVESGAVVNLSDITPEQLPPDERAFFSKLVTAFPEVTRQSFYIGVEGKPTIKNGQAQLDNNLRVKLGNLSFTPAQLSQRLGIPEEQIRQQLQLQVQLGNLKAKQSQLADDRPVDESGSN</sequence>
<dbReference type="OrthoDB" id="528010at2"/>
<evidence type="ECO:0000313" key="2">
    <source>
        <dbReference type="EMBL" id="PSB28490.1"/>
    </source>
</evidence>
<dbReference type="Proteomes" id="UP000239576">
    <property type="component" value="Unassembled WGS sequence"/>
</dbReference>
<protein>
    <submittedName>
        <fullName evidence="2">Uncharacterized protein</fullName>
    </submittedName>
</protein>
<dbReference type="AlphaFoldDB" id="A0A2T1E6Y4"/>
<keyword evidence="3" id="KW-1185">Reference proteome</keyword>
<feature type="region of interest" description="Disordered" evidence="1">
    <location>
        <begin position="77"/>
        <end position="101"/>
    </location>
</feature>
<evidence type="ECO:0000313" key="3">
    <source>
        <dbReference type="Proteomes" id="UP000239576"/>
    </source>
</evidence>
<dbReference type="RefSeq" id="WP_106256819.1">
    <property type="nucleotide sequence ID" value="NZ_CAWNSW010000001.1"/>
</dbReference>
<feature type="compositionally biased region" description="Polar residues" evidence="1">
    <location>
        <begin position="88"/>
        <end position="101"/>
    </location>
</feature>
<comment type="caution">
    <text evidence="2">The sequence shown here is derived from an EMBL/GenBank/DDBJ whole genome shotgun (WGS) entry which is preliminary data.</text>
</comment>
<gene>
    <name evidence="2" type="ORF">C7B82_13570</name>
</gene>
<organism evidence="2 3">
    <name type="scientific">Stenomitos frigidus ULC18</name>
    <dbReference type="NCBI Taxonomy" id="2107698"/>
    <lineage>
        <taxon>Bacteria</taxon>
        <taxon>Bacillati</taxon>
        <taxon>Cyanobacteriota</taxon>
        <taxon>Cyanophyceae</taxon>
        <taxon>Leptolyngbyales</taxon>
        <taxon>Leptolyngbyaceae</taxon>
        <taxon>Stenomitos</taxon>
    </lineage>
</organism>
<accession>A0A2T1E6Y4</accession>
<reference evidence="3" key="1">
    <citation type="submission" date="2018-02" db="EMBL/GenBank/DDBJ databases">
        <authorList>
            <person name="Moore K."/>
            <person name="Momper L."/>
        </authorList>
    </citation>
    <scope>NUCLEOTIDE SEQUENCE [LARGE SCALE GENOMIC DNA]</scope>
    <source>
        <strain evidence="3">ULC18</strain>
    </source>
</reference>
<name>A0A2T1E6Y4_9CYAN</name>
<proteinExistence type="predicted"/>
<dbReference type="EMBL" id="PVWK01000079">
    <property type="protein sequence ID" value="PSB28490.1"/>
    <property type="molecule type" value="Genomic_DNA"/>
</dbReference>
<evidence type="ECO:0000256" key="1">
    <source>
        <dbReference type="SAM" id="MobiDB-lite"/>
    </source>
</evidence>